<evidence type="ECO:0000313" key="3">
    <source>
        <dbReference type="EMBL" id="GCA65605.1"/>
    </source>
</evidence>
<dbReference type="RefSeq" id="WP_117602230.1">
    <property type="nucleotide sequence ID" value="NZ_BHGK01000001.1"/>
</dbReference>
<keyword evidence="1" id="KW-0472">Membrane</keyword>
<keyword evidence="4" id="KW-1185">Reference proteome</keyword>
<dbReference type="AlphaFoldDB" id="A0A391NXC4"/>
<dbReference type="Proteomes" id="UP000265643">
    <property type="component" value="Unassembled WGS sequence"/>
</dbReference>
<comment type="caution">
    <text evidence="3">The sequence shown here is derived from an EMBL/GenBank/DDBJ whole genome shotgun (WGS) entry which is preliminary data.</text>
</comment>
<gene>
    <name evidence="3" type="ORF">KGMB01110_00410</name>
</gene>
<feature type="domain" description="RND related barrel-sandwich hybrid" evidence="2">
    <location>
        <begin position="71"/>
        <end position="222"/>
    </location>
</feature>
<accession>A0A391NXC4</accession>
<evidence type="ECO:0000313" key="4">
    <source>
        <dbReference type="Proteomes" id="UP000265643"/>
    </source>
</evidence>
<feature type="transmembrane region" description="Helical" evidence="1">
    <location>
        <begin position="20"/>
        <end position="42"/>
    </location>
</feature>
<protein>
    <recommendedName>
        <fullName evidence="2">RND related barrel-sandwich hybrid domain-containing protein</fullName>
    </recommendedName>
</protein>
<dbReference type="InterPro" id="IPR058709">
    <property type="entry name" value="BSH_RND-rel"/>
</dbReference>
<sequence>MKQKKISSGNIKKFKSKREFNIGMILFALVFLYMIVTVFLYFTSKKVSIYEVRKGSIVKDNSYTGLILREEVVVPAEKSGYLTYFITDGSKVKKDMNLLTISSKKLTTEATSSEDTSISSGSWNSVLLNVQNFSDNFTSSDFSSVYSMKTEINTELQNVNNQTMTAQLDQILSSGSGGDIQVYSAPQDGIISSHIDGFEKITIDNFKTTSLAKADLNTTEHQSGEKITAKDPAYKLITSEDWSLLVELDKNTYKSLKDTTSIKTKIDKDNETLWADLSLLTKDGKYFACLTYNTSMIRYVDDRYLDVELITEDKSGLKIPKTSVVEKEYYEVPSEYLEQGGNSSSQGVLVQTSSRSGNAAAEFQEVGTCYFSDSKDTCYIDTSLFKEGTVLVKPESQDTMTLGKTKKLKGTYNINKGYTIFKRIEILCESDEYYIINSSTASGLTNYDHIVLDGSSVKENEIIFQ</sequence>
<reference evidence="4" key="1">
    <citation type="submission" date="2018-09" db="EMBL/GenBank/DDBJ databases">
        <title>Draft Genome Sequence of Mediterraneibacter sp. KCTC 15684.</title>
        <authorList>
            <person name="Kim J.S."/>
            <person name="Han K.I."/>
            <person name="Suh M.K."/>
            <person name="Lee K.C."/>
            <person name="Eom M.K."/>
            <person name="Lee J.H."/>
            <person name="Park S.H."/>
            <person name="Kang S.W."/>
            <person name="Park J.E."/>
            <person name="Oh B.S."/>
            <person name="Yu S.Y."/>
            <person name="Choi S.H."/>
            <person name="Lee D.H."/>
            <person name="Yoon H."/>
            <person name="Kim B."/>
            <person name="Yang S.J."/>
            <person name="Lee J.S."/>
        </authorList>
    </citation>
    <scope>NUCLEOTIDE SEQUENCE [LARGE SCALE GENOMIC DNA]</scope>
    <source>
        <strain evidence="4">KCTC 15684</strain>
    </source>
</reference>
<organism evidence="3 4">
    <name type="scientific">Mediterraneibacter butyricigenes</name>
    <dbReference type="NCBI Taxonomy" id="2316025"/>
    <lineage>
        <taxon>Bacteria</taxon>
        <taxon>Bacillati</taxon>
        <taxon>Bacillota</taxon>
        <taxon>Clostridia</taxon>
        <taxon>Lachnospirales</taxon>
        <taxon>Lachnospiraceae</taxon>
        <taxon>Mediterraneibacter</taxon>
    </lineage>
</organism>
<evidence type="ECO:0000256" key="1">
    <source>
        <dbReference type="SAM" id="Phobius"/>
    </source>
</evidence>
<evidence type="ECO:0000259" key="2">
    <source>
        <dbReference type="Pfam" id="PF26018"/>
    </source>
</evidence>
<keyword evidence="1" id="KW-1133">Transmembrane helix</keyword>
<name>A0A391NXC4_9FIRM</name>
<proteinExistence type="predicted"/>
<dbReference type="EMBL" id="BHGK01000001">
    <property type="protein sequence ID" value="GCA65605.1"/>
    <property type="molecule type" value="Genomic_DNA"/>
</dbReference>
<dbReference type="Pfam" id="PF26018">
    <property type="entry name" value="BSH_RND_rel"/>
    <property type="match status" value="1"/>
</dbReference>
<keyword evidence="1" id="KW-0812">Transmembrane</keyword>